<dbReference type="AlphaFoldDB" id="A0A0J1BI06"/>
<dbReference type="Proteomes" id="UP000036367">
    <property type="component" value="Unassembled WGS sequence"/>
</dbReference>
<proteinExistence type="predicted"/>
<name>A0A0J1BI06_RHOIS</name>
<dbReference type="STRING" id="595434.RISK_002018"/>
<keyword evidence="2" id="KW-1185">Reference proteome</keyword>
<gene>
    <name evidence="1" type="ORF">RISK_002018</name>
</gene>
<reference evidence="1" key="1">
    <citation type="submission" date="2015-05" db="EMBL/GenBank/DDBJ databases">
        <title>Permanent draft genome of Rhodopirellula islandicus K833.</title>
        <authorList>
            <person name="Kizina J."/>
            <person name="Richter M."/>
            <person name="Glockner F.O."/>
            <person name="Harder J."/>
        </authorList>
    </citation>
    <scope>NUCLEOTIDE SEQUENCE [LARGE SCALE GENOMIC DNA]</scope>
    <source>
        <strain evidence="1">K833</strain>
    </source>
</reference>
<dbReference type="EMBL" id="LECT01000016">
    <property type="protein sequence ID" value="KLU06167.1"/>
    <property type="molecule type" value="Genomic_DNA"/>
</dbReference>
<comment type="caution">
    <text evidence="1">The sequence shown here is derived from an EMBL/GenBank/DDBJ whole genome shotgun (WGS) entry which is preliminary data.</text>
</comment>
<sequence length="39" mass="4402">MPSETGTELAFQISILEERCSKNPMRPRVRSIVPDGCRP</sequence>
<protein>
    <submittedName>
        <fullName evidence="1">Uncharacterized protein</fullName>
    </submittedName>
</protein>
<organism evidence="1 2">
    <name type="scientific">Rhodopirellula islandica</name>
    <dbReference type="NCBI Taxonomy" id="595434"/>
    <lineage>
        <taxon>Bacteria</taxon>
        <taxon>Pseudomonadati</taxon>
        <taxon>Planctomycetota</taxon>
        <taxon>Planctomycetia</taxon>
        <taxon>Pirellulales</taxon>
        <taxon>Pirellulaceae</taxon>
        <taxon>Rhodopirellula</taxon>
    </lineage>
</organism>
<evidence type="ECO:0000313" key="1">
    <source>
        <dbReference type="EMBL" id="KLU06167.1"/>
    </source>
</evidence>
<accession>A0A0J1BI06</accession>
<evidence type="ECO:0000313" key="2">
    <source>
        <dbReference type="Proteomes" id="UP000036367"/>
    </source>
</evidence>